<dbReference type="RefSeq" id="WP_223711544.1">
    <property type="nucleotide sequence ID" value="NZ_JAINUY010000012.1"/>
</dbReference>
<gene>
    <name evidence="1" type="ORF">K6T82_23930</name>
</gene>
<dbReference type="AlphaFoldDB" id="A0A9X1HG59"/>
<dbReference type="EMBL" id="JAINUY010000012">
    <property type="protein sequence ID" value="MBZ4037828.1"/>
    <property type="molecule type" value="Genomic_DNA"/>
</dbReference>
<sequence length="112" mass="13324">MKNLNFPNYQEEVSIVNITPSSMLKGFESLFEDDQFNEMTIEEKLLILVLDRDGYFFSKIKPLPSFLILLKKHGIFVEAFVFYNEKARIYACFLKTFIENSEIKNYKELYNK</sequence>
<protein>
    <submittedName>
        <fullName evidence="1">Uncharacterized protein</fullName>
    </submittedName>
</protein>
<dbReference type="Proteomes" id="UP001139366">
    <property type="component" value="Unassembled WGS sequence"/>
</dbReference>
<keyword evidence="2" id="KW-1185">Reference proteome</keyword>
<evidence type="ECO:0000313" key="2">
    <source>
        <dbReference type="Proteomes" id="UP001139366"/>
    </source>
</evidence>
<accession>A0A9X1HG59</accession>
<proteinExistence type="predicted"/>
<reference evidence="1 2" key="1">
    <citation type="journal article" date="2023" name="Antonie Van Leeuwenhoek">
        <title>Flavobacterium potami sp. nov., a multi-metal resistance genes harbouring bacterium isolated from shallow river silt.</title>
        <authorList>
            <person name="Li S."/>
            <person name="Mao S."/>
            <person name="Mu W."/>
            <person name="Guo B."/>
            <person name="Li C."/>
            <person name="Zhu Q."/>
            <person name="Hou X."/>
            <person name="Zhao Y."/>
            <person name="Wei S."/>
            <person name="Liu H."/>
            <person name="Liu A."/>
        </authorList>
    </citation>
    <scope>NUCLEOTIDE SEQUENCE [LARGE SCALE GENOMIC DNA]</scope>
    <source>
        <strain evidence="1 2">17A</strain>
    </source>
</reference>
<comment type="caution">
    <text evidence="1">The sequence shown here is derived from an EMBL/GenBank/DDBJ whole genome shotgun (WGS) entry which is preliminary data.</text>
</comment>
<name>A0A9X1HG59_9FLAO</name>
<evidence type="ECO:0000313" key="1">
    <source>
        <dbReference type="EMBL" id="MBZ4037828.1"/>
    </source>
</evidence>
<organism evidence="1 2">
    <name type="scientific">Flavobacterium potami</name>
    <dbReference type="NCBI Taxonomy" id="2872310"/>
    <lineage>
        <taxon>Bacteria</taxon>
        <taxon>Pseudomonadati</taxon>
        <taxon>Bacteroidota</taxon>
        <taxon>Flavobacteriia</taxon>
        <taxon>Flavobacteriales</taxon>
        <taxon>Flavobacteriaceae</taxon>
        <taxon>Flavobacterium</taxon>
    </lineage>
</organism>